<dbReference type="Gene3D" id="3.40.50.10810">
    <property type="entry name" value="Tandem AAA-ATPase domain"/>
    <property type="match status" value="1"/>
</dbReference>
<comment type="caution">
    <text evidence="1">The sequence shown here is derived from an EMBL/GenBank/DDBJ whole genome shotgun (WGS) entry which is preliminary data.</text>
</comment>
<accession>A0AAN6N1S3</accession>
<dbReference type="SUPFAM" id="SSF52540">
    <property type="entry name" value="P-loop containing nucleoside triphosphate hydrolases"/>
    <property type="match status" value="1"/>
</dbReference>
<evidence type="ECO:0000313" key="1">
    <source>
        <dbReference type="EMBL" id="KAK3936794.1"/>
    </source>
</evidence>
<gene>
    <name evidence="1" type="ORF">QBC46DRAFT_418174</name>
</gene>
<dbReference type="AlphaFoldDB" id="A0AAN6N1S3"/>
<reference evidence="2" key="1">
    <citation type="journal article" date="2023" name="Mol. Phylogenet. Evol.">
        <title>Genome-scale phylogeny and comparative genomics of the fungal order Sordariales.</title>
        <authorList>
            <person name="Hensen N."/>
            <person name="Bonometti L."/>
            <person name="Westerberg I."/>
            <person name="Brannstrom I.O."/>
            <person name="Guillou S."/>
            <person name="Cros-Aarteil S."/>
            <person name="Calhoun S."/>
            <person name="Haridas S."/>
            <person name="Kuo A."/>
            <person name="Mondo S."/>
            <person name="Pangilinan J."/>
            <person name="Riley R."/>
            <person name="LaButti K."/>
            <person name="Andreopoulos B."/>
            <person name="Lipzen A."/>
            <person name="Chen C."/>
            <person name="Yan M."/>
            <person name="Daum C."/>
            <person name="Ng V."/>
            <person name="Clum A."/>
            <person name="Steindorff A."/>
            <person name="Ohm R.A."/>
            <person name="Martin F."/>
            <person name="Silar P."/>
            <person name="Natvig D.O."/>
            <person name="Lalanne C."/>
            <person name="Gautier V."/>
            <person name="Ament-Velasquez S.L."/>
            <person name="Kruys A."/>
            <person name="Hutchinson M.I."/>
            <person name="Powell A.J."/>
            <person name="Barry K."/>
            <person name="Miller A.N."/>
            <person name="Grigoriev I.V."/>
            <person name="Debuchy R."/>
            <person name="Gladieux P."/>
            <person name="Hiltunen Thoren M."/>
            <person name="Johannesson H."/>
        </authorList>
    </citation>
    <scope>NUCLEOTIDE SEQUENCE [LARGE SCALE GENOMIC DNA]</scope>
    <source>
        <strain evidence="2">CBS 340.73</strain>
    </source>
</reference>
<organism evidence="1 2">
    <name type="scientific">Diplogelasinospora grovesii</name>
    <dbReference type="NCBI Taxonomy" id="303347"/>
    <lineage>
        <taxon>Eukaryota</taxon>
        <taxon>Fungi</taxon>
        <taxon>Dikarya</taxon>
        <taxon>Ascomycota</taxon>
        <taxon>Pezizomycotina</taxon>
        <taxon>Sordariomycetes</taxon>
        <taxon>Sordariomycetidae</taxon>
        <taxon>Sordariales</taxon>
        <taxon>Diplogelasinosporaceae</taxon>
        <taxon>Diplogelasinospora</taxon>
    </lineage>
</organism>
<keyword evidence="2" id="KW-1185">Reference proteome</keyword>
<protein>
    <recommendedName>
        <fullName evidence="3">SNF2 N-terminal domain-containing protein</fullName>
    </recommendedName>
</protein>
<evidence type="ECO:0008006" key="3">
    <source>
        <dbReference type="Google" id="ProtNLM"/>
    </source>
</evidence>
<dbReference type="Proteomes" id="UP001303473">
    <property type="component" value="Unassembled WGS sequence"/>
</dbReference>
<sequence>MTTRKRPRSTGTRAFAFPRATTLFTYVPISSPTLPTSSSAPSAPCLASCLSNEVGMGKTSTIMATFFMTHLHWVREKAAGRPVRAGPVLVFEPANLVTQVFNELAAFWGGILKPHVFYGSKKAHVNNPAMCEATIRKKEFYELLDTLAEASNDPQGSSRLYIHEKVWCFAPV</sequence>
<proteinExistence type="predicted"/>
<dbReference type="InterPro" id="IPR038718">
    <property type="entry name" value="SNF2-like_sf"/>
</dbReference>
<evidence type="ECO:0000313" key="2">
    <source>
        <dbReference type="Proteomes" id="UP001303473"/>
    </source>
</evidence>
<dbReference type="InterPro" id="IPR027417">
    <property type="entry name" value="P-loop_NTPase"/>
</dbReference>
<name>A0AAN6N1S3_9PEZI</name>
<dbReference type="EMBL" id="MU853872">
    <property type="protein sequence ID" value="KAK3936794.1"/>
    <property type="molecule type" value="Genomic_DNA"/>
</dbReference>